<dbReference type="Gene3D" id="1.10.1380.10">
    <property type="entry name" value="Neutral endopeptidase , domain2"/>
    <property type="match status" value="1"/>
</dbReference>
<dbReference type="InterPro" id="IPR042089">
    <property type="entry name" value="Peptidase_M13_dom_2"/>
</dbReference>
<dbReference type="InterPro" id="IPR000718">
    <property type="entry name" value="Peptidase_M13"/>
</dbReference>
<protein>
    <recommendedName>
        <fullName evidence="2">Peptidase M13 N-terminal domain-containing protein</fullName>
    </recommendedName>
</protein>
<feature type="domain" description="Peptidase M13 N-terminal" evidence="2">
    <location>
        <begin position="6"/>
        <end position="138"/>
    </location>
</feature>
<dbReference type="Proteomes" id="UP000827892">
    <property type="component" value="Chromosome V"/>
</dbReference>
<dbReference type="EMBL" id="CP090895">
    <property type="protein sequence ID" value="ULT91738.1"/>
    <property type="molecule type" value="Genomic_DNA"/>
</dbReference>
<dbReference type="GO" id="GO:0006508">
    <property type="term" value="P:proteolysis"/>
    <property type="evidence" value="ECO:0007669"/>
    <property type="project" value="InterPro"/>
</dbReference>
<comment type="similarity">
    <text evidence="1">Belongs to the peptidase M13 family.</text>
</comment>
<evidence type="ECO:0000256" key="1">
    <source>
        <dbReference type="ARBA" id="ARBA00007357"/>
    </source>
</evidence>
<dbReference type="GO" id="GO:0004222">
    <property type="term" value="F:metalloendopeptidase activity"/>
    <property type="evidence" value="ECO:0007669"/>
    <property type="project" value="InterPro"/>
</dbReference>
<evidence type="ECO:0000259" key="2">
    <source>
        <dbReference type="Pfam" id="PF05649"/>
    </source>
</evidence>
<evidence type="ECO:0000313" key="4">
    <source>
        <dbReference type="Proteomes" id="UP000827892"/>
    </source>
</evidence>
<sequence>MQEKGIDKMQGSVPSINFERIAKNLFNPKRKDVVWEKLKTKFYSFPGHPYFSNKTRNIETVLRSTPRKTLANYLIYIFMRNLNEQTNEKTMKQEICDAHVMNIFPLAALRVYVRNHYDKENLELASEMVEEVRENLIETWLHGAS</sequence>
<reference evidence="3 4" key="1">
    <citation type="submission" date="2022-02" db="EMBL/GenBank/DDBJ databases">
        <title>Chromosome-level reference genomes for two strains of Caenorhabditis briggsae: an improved platform for comparative genomics.</title>
        <authorList>
            <person name="Stevens L."/>
            <person name="Andersen E.C."/>
        </authorList>
    </citation>
    <scope>NUCLEOTIDE SEQUENCE [LARGE SCALE GENOMIC DNA]</scope>
    <source>
        <strain evidence="3">QX1410_ONT</strain>
        <tissue evidence="3">Whole-organism</tissue>
    </source>
</reference>
<name>A0AAE9D2Z9_CAEBR</name>
<proteinExistence type="inferred from homology"/>
<evidence type="ECO:0000313" key="3">
    <source>
        <dbReference type="EMBL" id="ULT91738.1"/>
    </source>
</evidence>
<dbReference type="InterPro" id="IPR008753">
    <property type="entry name" value="Peptidase_M13_N"/>
</dbReference>
<dbReference type="SUPFAM" id="SSF55486">
    <property type="entry name" value="Metalloproteases ('zincins'), catalytic domain"/>
    <property type="match status" value="1"/>
</dbReference>
<dbReference type="Pfam" id="PF05649">
    <property type="entry name" value="Peptidase_M13_N"/>
    <property type="match status" value="1"/>
</dbReference>
<dbReference type="PROSITE" id="PS51885">
    <property type="entry name" value="NEPRILYSIN"/>
    <property type="match status" value="1"/>
</dbReference>
<gene>
    <name evidence="3" type="ORF">L3Y34_009416</name>
</gene>
<dbReference type="AlphaFoldDB" id="A0AAE9D2Z9"/>
<organism evidence="3 4">
    <name type="scientific">Caenorhabditis briggsae</name>
    <dbReference type="NCBI Taxonomy" id="6238"/>
    <lineage>
        <taxon>Eukaryota</taxon>
        <taxon>Metazoa</taxon>
        <taxon>Ecdysozoa</taxon>
        <taxon>Nematoda</taxon>
        <taxon>Chromadorea</taxon>
        <taxon>Rhabditida</taxon>
        <taxon>Rhabditina</taxon>
        <taxon>Rhabditomorpha</taxon>
        <taxon>Rhabditoidea</taxon>
        <taxon>Rhabditidae</taxon>
        <taxon>Peloderinae</taxon>
        <taxon>Caenorhabditis</taxon>
    </lineage>
</organism>
<accession>A0AAE9D2Z9</accession>